<name>A0ABP3NWN6_9GAMM</name>
<proteinExistence type="predicted"/>
<feature type="chain" id="PRO_5045234654" evidence="1">
    <location>
        <begin position="32"/>
        <end position="305"/>
    </location>
</feature>
<dbReference type="SUPFAM" id="SSF53850">
    <property type="entry name" value="Periplasmic binding protein-like II"/>
    <property type="match status" value="1"/>
</dbReference>
<dbReference type="RefSeq" id="WP_226767191.1">
    <property type="nucleotide sequence ID" value="NZ_BAAAEO010000003.1"/>
</dbReference>
<reference evidence="3" key="1">
    <citation type="journal article" date="2019" name="Int. J. Syst. Evol. Microbiol.">
        <title>The Global Catalogue of Microorganisms (GCM) 10K type strain sequencing project: providing services to taxonomists for standard genome sequencing and annotation.</title>
        <authorList>
            <consortium name="The Broad Institute Genomics Platform"/>
            <consortium name="The Broad Institute Genome Sequencing Center for Infectious Disease"/>
            <person name="Wu L."/>
            <person name="Ma J."/>
        </authorList>
    </citation>
    <scope>NUCLEOTIDE SEQUENCE [LARGE SCALE GENOMIC DNA]</scope>
    <source>
        <strain evidence="3">JCM 14331</strain>
    </source>
</reference>
<comment type="caution">
    <text evidence="2">The sequence shown here is derived from an EMBL/GenBank/DDBJ whole genome shotgun (WGS) entry which is preliminary data.</text>
</comment>
<evidence type="ECO:0000256" key="1">
    <source>
        <dbReference type="SAM" id="SignalP"/>
    </source>
</evidence>
<keyword evidence="1" id="KW-0732">Signal</keyword>
<gene>
    <name evidence="2" type="ORF">GCM10009098_19930</name>
</gene>
<dbReference type="EMBL" id="BAAAEO010000003">
    <property type="protein sequence ID" value="GAA0552263.1"/>
    <property type="molecule type" value="Genomic_DNA"/>
</dbReference>
<sequence>MFKPSAMLMLATKANIVGYCAAMLMVSAAFAAPEQAPGSEKTAVIYAWSEAMADDPRGHYPIDLLKLALARSGENYIALPSKHELGQYRTLRHVQLERDLDVVWTFTTTAREQELLPIRIPIDRGLLGWRLLLINSQDQQKFDSLSMDELKQLRSGQGHDWPDLNVLQQNGFNVFPSSSYSGLFSMLKRRRISYFPRSATEIWPEVTQHHEDGVSVDSHWALYYPAPLYFFVSHGKPQLAAAIEKGLRAAMADGSMKLLFLKHFSDSIDKSALHSRTVVTLTNPDLPKATPLTEPELWFNPQLGY</sequence>
<organism evidence="2 3">
    <name type="scientific">Rheinheimera aquimaris</name>
    <dbReference type="NCBI Taxonomy" id="412437"/>
    <lineage>
        <taxon>Bacteria</taxon>
        <taxon>Pseudomonadati</taxon>
        <taxon>Pseudomonadota</taxon>
        <taxon>Gammaproteobacteria</taxon>
        <taxon>Chromatiales</taxon>
        <taxon>Chromatiaceae</taxon>
        <taxon>Rheinheimera</taxon>
    </lineage>
</organism>
<accession>A0ABP3NWN6</accession>
<evidence type="ECO:0000313" key="3">
    <source>
        <dbReference type="Proteomes" id="UP001501169"/>
    </source>
</evidence>
<evidence type="ECO:0000313" key="2">
    <source>
        <dbReference type="EMBL" id="GAA0552263.1"/>
    </source>
</evidence>
<protein>
    <submittedName>
        <fullName evidence="2">Transporter substrate-binding domain-containing protein</fullName>
    </submittedName>
</protein>
<feature type="signal peptide" evidence="1">
    <location>
        <begin position="1"/>
        <end position="31"/>
    </location>
</feature>
<dbReference type="Proteomes" id="UP001501169">
    <property type="component" value="Unassembled WGS sequence"/>
</dbReference>
<keyword evidence="3" id="KW-1185">Reference proteome</keyword>